<sequence>MIERYISSTCVVLLPEGKQCSNVIKPVNSMSHINSSGVQFAYSYELPVLM</sequence>
<protein>
    <submittedName>
        <fullName evidence="1">Uncharacterized protein</fullName>
    </submittedName>
</protein>
<accession>A0A2T8JBZ6</accession>
<dbReference type="Proteomes" id="UP000243499">
    <property type="component" value="Chromosome 4"/>
</dbReference>
<organism evidence="1">
    <name type="scientific">Panicum hallii</name>
    <dbReference type="NCBI Taxonomy" id="206008"/>
    <lineage>
        <taxon>Eukaryota</taxon>
        <taxon>Viridiplantae</taxon>
        <taxon>Streptophyta</taxon>
        <taxon>Embryophyta</taxon>
        <taxon>Tracheophyta</taxon>
        <taxon>Spermatophyta</taxon>
        <taxon>Magnoliopsida</taxon>
        <taxon>Liliopsida</taxon>
        <taxon>Poales</taxon>
        <taxon>Poaceae</taxon>
        <taxon>PACMAD clade</taxon>
        <taxon>Panicoideae</taxon>
        <taxon>Panicodae</taxon>
        <taxon>Paniceae</taxon>
        <taxon>Panicinae</taxon>
        <taxon>Panicum</taxon>
        <taxon>Panicum sect. Panicum</taxon>
    </lineage>
</organism>
<proteinExistence type="predicted"/>
<dbReference type="Gramene" id="PVH47428">
    <property type="protein sequence ID" value="PVH47428"/>
    <property type="gene ID" value="PAHAL_4G061000"/>
</dbReference>
<reference evidence="1" key="1">
    <citation type="submission" date="2018-04" db="EMBL/GenBank/DDBJ databases">
        <title>WGS assembly of Panicum hallii.</title>
        <authorList>
            <person name="Lovell J."/>
            <person name="Jenkins J."/>
            <person name="Lowry D."/>
            <person name="Mamidi S."/>
            <person name="Sreedasyam A."/>
            <person name="Weng X."/>
            <person name="Barry K."/>
            <person name="Bonette J."/>
            <person name="Campitelli B."/>
            <person name="Daum C."/>
            <person name="Gordon S."/>
            <person name="Gould B."/>
            <person name="Lipzen A."/>
            <person name="Macqueen A."/>
            <person name="Palacio-Mejia J."/>
            <person name="Plott C."/>
            <person name="Shakirov E."/>
            <person name="Shu S."/>
            <person name="Yoshinaga Y."/>
            <person name="Zane M."/>
            <person name="Rokhsar D."/>
            <person name="Grimwood J."/>
            <person name="Schmutz J."/>
            <person name="Juenger T."/>
        </authorList>
    </citation>
    <scope>NUCLEOTIDE SEQUENCE [LARGE SCALE GENOMIC DNA]</scope>
    <source>
        <strain evidence="1">FIL2</strain>
    </source>
</reference>
<dbReference type="EMBL" id="CM008049">
    <property type="protein sequence ID" value="PVH47428.1"/>
    <property type="molecule type" value="Genomic_DNA"/>
</dbReference>
<gene>
    <name evidence="1" type="ORF">PAHAL_4G061000</name>
</gene>
<name>A0A2T8JBZ6_9POAL</name>
<dbReference type="AlphaFoldDB" id="A0A2T8JBZ6"/>
<evidence type="ECO:0000313" key="1">
    <source>
        <dbReference type="EMBL" id="PVH47428.1"/>
    </source>
</evidence>